<dbReference type="Pfam" id="PF14262">
    <property type="entry name" value="Cthe_2159"/>
    <property type="match status" value="1"/>
</dbReference>
<dbReference type="EMBL" id="JARVII010000001">
    <property type="protein sequence ID" value="MDG9698204.1"/>
    <property type="molecule type" value="Genomic_DNA"/>
</dbReference>
<evidence type="ECO:0000313" key="3">
    <source>
        <dbReference type="EMBL" id="MDG9698204.1"/>
    </source>
</evidence>
<evidence type="ECO:0000313" key="4">
    <source>
        <dbReference type="Proteomes" id="UP001237156"/>
    </source>
</evidence>
<feature type="region of interest" description="Disordered" evidence="1">
    <location>
        <begin position="378"/>
        <end position="400"/>
    </location>
</feature>
<feature type="domain" description="Ig-like" evidence="2">
    <location>
        <begin position="34"/>
        <end position="109"/>
    </location>
</feature>
<dbReference type="PROSITE" id="PS51257">
    <property type="entry name" value="PROKAR_LIPOPROTEIN"/>
    <property type="match status" value="1"/>
</dbReference>
<protein>
    <submittedName>
        <fullName evidence="3">Carbohydrate-binding domain-containing protein</fullName>
    </submittedName>
</protein>
<gene>
    <name evidence="3" type="ORF">QB898_00450</name>
</gene>
<dbReference type="SUPFAM" id="SSF48726">
    <property type="entry name" value="Immunoglobulin"/>
    <property type="match status" value="1"/>
</dbReference>
<dbReference type="Gene3D" id="2.60.40.10">
    <property type="entry name" value="Immunoglobulins"/>
    <property type="match status" value="1"/>
</dbReference>
<proteinExistence type="predicted"/>
<dbReference type="InterPro" id="IPR007110">
    <property type="entry name" value="Ig-like_dom"/>
</dbReference>
<dbReference type="PROSITE" id="PS50835">
    <property type="entry name" value="IG_LIKE"/>
    <property type="match status" value="1"/>
</dbReference>
<sequence length="628" mass="61908">MRTLQRGFVCFALALGLAGCGGGDGDAASAGSAPVITAQPQSVTISSSGVTTLRVAATGSGALSYQWQRGGAAISGATFSSYTTSTAGSYAVVVSNAYGSVTSNTATVTVHDDAGTPGNAWNIHTGSHAPDLADTSGWLPLSIALDTLEVSSASPRLSVNRASSSMATVSVDGMAAITLTRDSYGLTIRNQLSGDTHVAFNLSGAGVTPLTVYSANDYKLALSGAAIASGDGPALNLQSKQTAFIELTGINTLTDSATWSARTRDDGSAMDLKATLFAEGPVVFSGSGSLAISATPRHALASDAHVRLRSGTLTLAAAAKDGLRAAQAFVMDGGQLGITAPAGKGIRVKGKESNAVGNTPALGFVAINDGALSVTSRDKGMTASWKSSDGKTADTADDPDPRVTINGGAVTITTTGAPRENANAAGGKDALSPKGIEARSALTVNGGSVTVNATDDAFKAGSAVTVSGGRVYVASSKASAVDSSGALTISGGYMVAIGASATESALNASRGAFTVTGGVFVGIGGGNSTPAAGAAAQNIISARNVSAGLWTLRDASGNAVFSYHAPKPAQALLASSPLIVTGGSYSAVTGGVLGSAGEDFHGLAISPTTHTGGTAGRSVTISGRLTAM</sequence>
<evidence type="ECO:0000256" key="1">
    <source>
        <dbReference type="SAM" id="MobiDB-lite"/>
    </source>
</evidence>
<dbReference type="InterPro" id="IPR013783">
    <property type="entry name" value="Ig-like_fold"/>
</dbReference>
<dbReference type="AlphaFoldDB" id="A0AAW6RDI1"/>
<organism evidence="3 4">
    <name type="scientific">Ottowia cancrivicina</name>
    <dbReference type="NCBI Taxonomy" id="3040346"/>
    <lineage>
        <taxon>Bacteria</taxon>
        <taxon>Pseudomonadati</taxon>
        <taxon>Pseudomonadota</taxon>
        <taxon>Betaproteobacteria</taxon>
        <taxon>Burkholderiales</taxon>
        <taxon>Comamonadaceae</taxon>
        <taxon>Ottowia</taxon>
    </lineage>
</organism>
<dbReference type="InterPro" id="IPR025584">
    <property type="entry name" value="Cthe_2159"/>
</dbReference>
<reference evidence="3 4" key="1">
    <citation type="submission" date="2023-04" db="EMBL/GenBank/DDBJ databases">
        <title>Ottowia paracancer sp. nov., isolated from human stomach.</title>
        <authorList>
            <person name="Song Y."/>
        </authorList>
    </citation>
    <scope>NUCLEOTIDE SEQUENCE [LARGE SCALE GENOMIC DNA]</scope>
    <source>
        <strain evidence="3 4">10c7w1</strain>
    </source>
</reference>
<keyword evidence="4" id="KW-1185">Reference proteome</keyword>
<name>A0AAW6RDI1_9BURK</name>
<dbReference type="Proteomes" id="UP001237156">
    <property type="component" value="Unassembled WGS sequence"/>
</dbReference>
<comment type="caution">
    <text evidence="3">The sequence shown here is derived from an EMBL/GenBank/DDBJ whole genome shotgun (WGS) entry which is preliminary data.</text>
</comment>
<accession>A0AAW6RDI1</accession>
<dbReference type="InterPro" id="IPR036179">
    <property type="entry name" value="Ig-like_dom_sf"/>
</dbReference>
<evidence type="ECO:0000259" key="2">
    <source>
        <dbReference type="PROSITE" id="PS50835"/>
    </source>
</evidence>